<organism evidence="2 3">
    <name type="scientific">Methanothrix thermoacetophila (strain DSM 6194 / JCM 14653 / NBRC 101360 / PT)</name>
    <name type="common">Methanosaeta thermophila</name>
    <dbReference type="NCBI Taxonomy" id="349307"/>
    <lineage>
        <taxon>Archaea</taxon>
        <taxon>Methanobacteriati</taxon>
        <taxon>Methanobacteriota</taxon>
        <taxon>Stenosarchaea group</taxon>
        <taxon>Methanomicrobia</taxon>
        <taxon>Methanotrichales</taxon>
        <taxon>Methanotrichaceae</taxon>
        <taxon>Methanothrix</taxon>
    </lineage>
</organism>
<dbReference type="OrthoDB" id="8015at2157"/>
<accession>A0B540</accession>
<dbReference type="PANTHER" id="PTHR23419:SF8">
    <property type="entry name" value="FI09726P"/>
    <property type="match status" value="1"/>
</dbReference>
<reference evidence="2 3" key="1">
    <citation type="submission" date="2006-10" db="EMBL/GenBank/DDBJ databases">
        <title>Complete sequence of Methanosaeta thermophila PT.</title>
        <authorList>
            <consortium name="US DOE Joint Genome Institute"/>
            <person name="Copeland A."/>
            <person name="Lucas S."/>
            <person name="Lapidus A."/>
            <person name="Barry K."/>
            <person name="Detter J.C."/>
            <person name="Glavina del Rio T."/>
            <person name="Hammon N."/>
            <person name="Israni S."/>
            <person name="Pitluck S."/>
            <person name="Chain P."/>
            <person name="Malfatti S."/>
            <person name="Shin M."/>
            <person name="Vergez L."/>
            <person name="Schmutz J."/>
            <person name="Larimer F."/>
            <person name="Land M."/>
            <person name="Hauser L."/>
            <person name="Kyrpides N."/>
            <person name="Kim E."/>
            <person name="Smith K.S."/>
            <person name="Ingram-Smith C."/>
            <person name="Richardson P."/>
        </authorList>
    </citation>
    <scope>NUCLEOTIDE SEQUENCE [LARGE SCALE GENOMIC DNA]</scope>
    <source>
        <strain evidence="3">DSM 6194 / JCM 14653 / NBRC 101360 / PT</strain>
    </source>
</reference>
<dbReference type="GO" id="GO:0010038">
    <property type="term" value="P:response to metal ion"/>
    <property type="evidence" value="ECO:0007669"/>
    <property type="project" value="InterPro"/>
</dbReference>
<dbReference type="GeneID" id="4462249"/>
<dbReference type="InterPro" id="IPR015867">
    <property type="entry name" value="N-reg_PII/ATP_PRibTrfase_C"/>
</dbReference>
<gene>
    <name evidence="2" type="ordered locus">Mthe_0011</name>
</gene>
<proteinExistence type="inferred from homology"/>
<dbReference type="GO" id="GO:0005507">
    <property type="term" value="F:copper ion binding"/>
    <property type="evidence" value="ECO:0007669"/>
    <property type="project" value="TreeGrafter"/>
</dbReference>
<dbReference type="Pfam" id="PF03091">
    <property type="entry name" value="CutA1"/>
    <property type="match status" value="1"/>
</dbReference>
<name>A0B540_METTP</name>
<sequence length="105" mass="12218">MGERRCMMVITTAPPGDADRIAYTLVEERLAACVNVIPVRSHFIWEGKISREKEEMLFVKTTPDAAERVRRRILELHSYQLPEIIALEIADGHEPYMRWIHESVQ</sequence>
<protein>
    <submittedName>
        <fullName evidence="2">CutA1 divalent ion tolerance protein</fullName>
    </submittedName>
</protein>
<dbReference type="KEGG" id="mtp:Mthe_0011"/>
<evidence type="ECO:0000313" key="3">
    <source>
        <dbReference type="Proteomes" id="UP000000674"/>
    </source>
</evidence>
<evidence type="ECO:0000313" key="2">
    <source>
        <dbReference type="EMBL" id="ABK13814.1"/>
    </source>
</evidence>
<dbReference type="STRING" id="349307.Mthe_0011"/>
<keyword evidence="3" id="KW-1185">Reference proteome</keyword>
<dbReference type="Gene3D" id="3.30.70.120">
    <property type="match status" value="1"/>
</dbReference>
<dbReference type="PANTHER" id="PTHR23419">
    <property type="entry name" value="DIVALENT CATION TOLERANCE CUTA-RELATED"/>
    <property type="match status" value="1"/>
</dbReference>
<dbReference type="SUPFAM" id="SSF54913">
    <property type="entry name" value="GlnB-like"/>
    <property type="match status" value="1"/>
</dbReference>
<dbReference type="InterPro" id="IPR011322">
    <property type="entry name" value="N-reg_PII-like_a/b"/>
</dbReference>
<dbReference type="RefSeq" id="WP_011695215.1">
    <property type="nucleotide sequence ID" value="NC_008553.1"/>
</dbReference>
<comment type="similarity">
    <text evidence="1">Belongs to the CutA family.</text>
</comment>
<dbReference type="InterPro" id="IPR004323">
    <property type="entry name" value="Ion_tolerance_CutA"/>
</dbReference>
<dbReference type="EMBL" id="CP000477">
    <property type="protein sequence ID" value="ABK13814.1"/>
    <property type="molecule type" value="Genomic_DNA"/>
</dbReference>
<dbReference type="AlphaFoldDB" id="A0B540"/>
<dbReference type="Proteomes" id="UP000000674">
    <property type="component" value="Chromosome"/>
</dbReference>
<dbReference type="HOGENOM" id="CLU_098807_3_1_2"/>
<evidence type="ECO:0000256" key="1">
    <source>
        <dbReference type="ARBA" id="ARBA00010169"/>
    </source>
</evidence>